<dbReference type="Proteomes" id="UP000076154">
    <property type="component" value="Unassembled WGS sequence"/>
</dbReference>
<dbReference type="AlphaFoldDB" id="A0A369JIV1"/>
<dbReference type="EMBL" id="LUEZ02000053">
    <property type="protein sequence ID" value="RDB21788.1"/>
    <property type="molecule type" value="Genomic_DNA"/>
</dbReference>
<gene>
    <name evidence="2" type="ORF">Hypma_010857</name>
</gene>
<name>A0A369JIV1_HYPMA</name>
<organism evidence="2 3">
    <name type="scientific">Hypsizygus marmoreus</name>
    <name type="common">White beech mushroom</name>
    <name type="synonym">Agaricus marmoreus</name>
    <dbReference type="NCBI Taxonomy" id="39966"/>
    <lineage>
        <taxon>Eukaryota</taxon>
        <taxon>Fungi</taxon>
        <taxon>Dikarya</taxon>
        <taxon>Basidiomycota</taxon>
        <taxon>Agaricomycotina</taxon>
        <taxon>Agaricomycetes</taxon>
        <taxon>Agaricomycetidae</taxon>
        <taxon>Agaricales</taxon>
        <taxon>Tricholomatineae</taxon>
        <taxon>Lyophyllaceae</taxon>
        <taxon>Hypsizygus</taxon>
    </lineage>
</organism>
<proteinExistence type="predicted"/>
<dbReference type="OrthoDB" id="3527137at2759"/>
<dbReference type="InParanoid" id="A0A369JIV1"/>
<reference evidence="2" key="1">
    <citation type="submission" date="2018-04" db="EMBL/GenBank/DDBJ databases">
        <title>Whole genome sequencing of Hypsizygus marmoreus.</title>
        <authorList>
            <person name="Choi I.-G."/>
            <person name="Min B."/>
            <person name="Kim J.-G."/>
            <person name="Kim S."/>
            <person name="Oh Y.-L."/>
            <person name="Kong W.-S."/>
            <person name="Park H."/>
            <person name="Jeong J."/>
            <person name="Song E.-S."/>
        </authorList>
    </citation>
    <scope>NUCLEOTIDE SEQUENCE [LARGE SCALE GENOMIC DNA]</scope>
    <source>
        <strain evidence="2">51987-8</strain>
    </source>
</reference>
<sequence length="201" mass="22552">MFRKIVIDINTDLLAIRSGATLARFSDIPTMSQNIYIYPKASALLSAKVDSIQILGGPPVEGGSHNHWRMFFIIDPSTAFCFDMSVGGDGRTGVLIIQDVPYPNRDDMEKPFAIVPLSFTTTHTIQDIITSLTKHSMECYRFTPEGDGCRHWIRQVVRMWEAEGRLPAGSRSKLDESILFFWTSPTESRESPPAVGDFYSN</sequence>
<protein>
    <recommendedName>
        <fullName evidence="1">DUF7770 domain-containing protein</fullName>
    </recommendedName>
</protein>
<keyword evidence="3" id="KW-1185">Reference proteome</keyword>
<dbReference type="InterPro" id="IPR056672">
    <property type="entry name" value="DUF7770"/>
</dbReference>
<evidence type="ECO:0000259" key="1">
    <source>
        <dbReference type="Pfam" id="PF24968"/>
    </source>
</evidence>
<comment type="caution">
    <text evidence="2">The sequence shown here is derived from an EMBL/GenBank/DDBJ whole genome shotgun (WGS) entry which is preliminary data.</text>
</comment>
<evidence type="ECO:0000313" key="3">
    <source>
        <dbReference type="Proteomes" id="UP000076154"/>
    </source>
</evidence>
<feature type="domain" description="DUF7770" evidence="1">
    <location>
        <begin position="64"/>
        <end position="199"/>
    </location>
</feature>
<dbReference type="Pfam" id="PF24968">
    <property type="entry name" value="DUF7770"/>
    <property type="match status" value="1"/>
</dbReference>
<accession>A0A369JIV1</accession>
<evidence type="ECO:0000313" key="2">
    <source>
        <dbReference type="EMBL" id="RDB21788.1"/>
    </source>
</evidence>